<keyword evidence="3" id="KW-0808">Transferase</keyword>
<keyword evidence="1" id="KW-0472">Membrane</keyword>
<keyword evidence="3" id="KW-0614">Plasmid</keyword>
<organism evidence="3 4">
    <name type="scientific">Sphingobium yanoikuyae</name>
    <name type="common">Sphingomonas yanoikuyae</name>
    <dbReference type="NCBI Taxonomy" id="13690"/>
    <lineage>
        <taxon>Bacteria</taxon>
        <taxon>Pseudomonadati</taxon>
        <taxon>Pseudomonadota</taxon>
        <taxon>Alphaproteobacteria</taxon>
        <taxon>Sphingomonadales</taxon>
        <taxon>Sphingomonadaceae</taxon>
        <taxon>Sphingobium</taxon>
    </lineage>
</organism>
<keyword evidence="1" id="KW-0812">Transmembrane</keyword>
<dbReference type="Proteomes" id="UP000464086">
    <property type="component" value="Plasmid unnamed3"/>
</dbReference>
<sequence>MNPPVPKGVKLRLIVLKQGFDPEPTMKGAAFARRLGELGFDVEVVTGFPNYPGGKIYDGYRVRPIRRMVMQGVPVTRLALYPSHDQNRIGRVLNYVSFFLSAALYLIFFARRADVIYAYHPPLTVAMAAELAGFVRRTPVVLDVQDMWPDTLRATGMISNVRLLRVVGRICRWTWWRAAHIMVLSNGFRRLLVERGVPEERITVVPNWADEEAVAAGSKLPDLLTESGKFRVLFAGNMGLAQGLDTVLDAAAFLVRERPEVEFCFLGSGLEMARLEARVANEGLFNVRFLPRVPMAEVGAFLAAADCLLVHLKADPLFAITIPSKTQAYMAAGKPIIMAVEGDAAELVHQSRGGVVVPPEDAQALAEAVSGLADLAPDDLAELGANAHRFYKSHLSFEQGTCSLAAVLSNIARKGK</sequence>
<name>A0A6P1GQJ3_SPHYA</name>
<feature type="transmembrane region" description="Helical" evidence="1">
    <location>
        <begin position="92"/>
        <end position="110"/>
    </location>
</feature>
<dbReference type="AlphaFoldDB" id="A0A6P1GQJ3"/>
<dbReference type="Gene3D" id="3.40.50.2000">
    <property type="entry name" value="Glycogen Phosphorylase B"/>
    <property type="match status" value="2"/>
</dbReference>
<dbReference type="Pfam" id="PF13692">
    <property type="entry name" value="Glyco_trans_1_4"/>
    <property type="match status" value="1"/>
</dbReference>
<dbReference type="SUPFAM" id="SSF53756">
    <property type="entry name" value="UDP-Glycosyltransferase/glycogen phosphorylase"/>
    <property type="match status" value="1"/>
</dbReference>
<dbReference type="Pfam" id="PF13579">
    <property type="entry name" value="Glyco_trans_4_4"/>
    <property type="match status" value="1"/>
</dbReference>
<dbReference type="PANTHER" id="PTHR12526">
    <property type="entry name" value="GLYCOSYLTRANSFERASE"/>
    <property type="match status" value="1"/>
</dbReference>
<feature type="domain" description="Glycosyltransferase subfamily 4-like N-terminal" evidence="2">
    <location>
        <begin position="31"/>
        <end position="208"/>
    </location>
</feature>
<dbReference type="InterPro" id="IPR028098">
    <property type="entry name" value="Glyco_trans_4-like_N"/>
</dbReference>
<dbReference type="RefSeq" id="WP_159368270.1">
    <property type="nucleotide sequence ID" value="NZ_CP047220.1"/>
</dbReference>
<protein>
    <submittedName>
        <fullName evidence="3">Glycosyltransferase</fullName>
    </submittedName>
</protein>
<proteinExistence type="predicted"/>
<evidence type="ECO:0000256" key="1">
    <source>
        <dbReference type="SAM" id="Phobius"/>
    </source>
</evidence>
<gene>
    <name evidence="3" type="ORF">GS397_26850</name>
</gene>
<dbReference type="EMBL" id="CP047220">
    <property type="protein sequence ID" value="QHD70728.1"/>
    <property type="molecule type" value="Genomic_DNA"/>
</dbReference>
<evidence type="ECO:0000313" key="4">
    <source>
        <dbReference type="Proteomes" id="UP000464086"/>
    </source>
</evidence>
<dbReference type="CDD" id="cd03794">
    <property type="entry name" value="GT4_WbuB-like"/>
    <property type="match status" value="1"/>
</dbReference>
<evidence type="ECO:0000313" key="3">
    <source>
        <dbReference type="EMBL" id="QHD70728.1"/>
    </source>
</evidence>
<accession>A0A6P1GQJ3</accession>
<geneLocation type="plasmid" evidence="3">
    <name>unnamed3</name>
</geneLocation>
<evidence type="ECO:0000259" key="2">
    <source>
        <dbReference type="Pfam" id="PF13579"/>
    </source>
</evidence>
<keyword evidence="1" id="KW-1133">Transmembrane helix</keyword>
<reference evidence="3 4" key="1">
    <citation type="submission" date="2019-12" db="EMBL/GenBank/DDBJ databases">
        <title>Functional and genomic insights into the Sphingobium yanoikuyae YC-JY1, a bacterium efficiently degrading bisphenol A.</title>
        <authorList>
            <person name="Jia Y."/>
            <person name="Li X."/>
            <person name="Wang J."/>
            <person name="Eltoukhy A."/>
            <person name="Lamraoui I."/>
            <person name="Yan Y."/>
        </authorList>
    </citation>
    <scope>NUCLEOTIDE SEQUENCE [LARGE SCALE GENOMIC DNA]</scope>
    <source>
        <strain evidence="3 4">YC-JY1</strain>
        <plasmid evidence="3 4">unnamed3</plasmid>
    </source>
</reference>
<dbReference type="GO" id="GO:0016757">
    <property type="term" value="F:glycosyltransferase activity"/>
    <property type="evidence" value="ECO:0007669"/>
    <property type="project" value="UniProtKB-ARBA"/>
</dbReference>